<dbReference type="EMBL" id="CP009268">
    <property type="protein sequence ID" value="AJA52559.1"/>
    <property type="molecule type" value="Genomic_DNA"/>
</dbReference>
<keyword evidence="7 8" id="KW-0472">Membrane</keyword>
<dbReference type="GO" id="GO:0008233">
    <property type="term" value="F:peptidase activity"/>
    <property type="evidence" value="ECO:0007669"/>
    <property type="project" value="UniProtKB-KW"/>
</dbReference>
<evidence type="ECO:0000313" key="9">
    <source>
        <dbReference type="EMBL" id="AJA52559.1"/>
    </source>
</evidence>
<evidence type="ECO:0000256" key="6">
    <source>
        <dbReference type="ARBA" id="ARBA00022989"/>
    </source>
</evidence>
<keyword evidence="4 8" id="KW-0812">Transmembrane</keyword>
<dbReference type="SMART" id="SM00793">
    <property type="entry name" value="AgrB"/>
    <property type="match status" value="1"/>
</dbReference>
<reference evidence="10 11" key="3">
    <citation type="journal article" name="Genome Announc.">
        <title>Improved Draft Genome Sequence of Clostridium pasteurianum Strain ATCC 6013 (DSM 525) Using a Hybrid Next-Generation Sequencing Approach.</title>
        <authorList>
            <person name="Pyne M.E."/>
            <person name="Utturkar S."/>
            <person name="Brown S.D."/>
            <person name="Moo-Young M."/>
            <person name="Chung D.A."/>
            <person name="Chou C.P."/>
        </authorList>
    </citation>
    <scope>NUCLEOTIDE SEQUENCE [LARGE SCALE GENOMIC DNA]</scope>
    <source>
        <strain evidence="10 11">ATCC 6013</strain>
    </source>
</reference>
<dbReference type="KEGG" id="cpae:CPAST_c25020"/>
<keyword evidence="3" id="KW-0645">Protease</keyword>
<feature type="transmembrane region" description="Helical" evidence="8">
    <location>
        <begin position="55"/>
        <end position="72"/>
    </location>
</feature>
<dbReference type="AlphaFoldDB" id="A0A0H3J3R8"/>
<name>A0A0H3J3R8_CLOPA</name>
<dbReference type="RefSeq" id="WP_003447503.1">
    <property type="nucleotide sequence ID" value="NZ_ANZB01000015.1"/>
</dbReference>
<dbReference type="eggNOG" id="COG4512">
    <property type="taxonomic scope" value="Bacteria"/>
</dbReference>
<dbReference type="InterPro" id="IPR006741">
    <property type="entry name" value="AgrB"/>
</dbReference>
<organism evidence="9 12">
    <name type="scientific">Clostridium pasteurianum DSM 525 = ATCC 6013</name>
    <dbReference type="NCBI Taxonomy" id="1262449"/>
    <lineage>
        <taxon>Bacteria</taxon>
        <taxon>Bacillati</taxon>
        <taxon>Bacillota</taxon>
        <taxon>Clostridia</taxon>
        <taxon>Eubacteriales</taxon>
        <taxon>Clostridiaceae</taxon>
        <taxon>Clostridium</taxon>
    </lineage>
</organism>
<dbReference type="KEGG" id="cpat:CLPA_c25020"/>
<evidence type="ECO:0000256" key="2">
    <source>
        <dbReference type="ARBA" id="ARBA00022654"/>
    </source>
</evidence>
<reference evidence="10" key="2">
    <citation type="submission" date="2015-10" db="EMBL/GenBank/DDBJ databases">
        <title>Improved Draft Genome Sequence of Clostridium pasteurianum Strain ATCC 6013 (DSM 525) Using a Hybrid Next-Generation Sequencing Approach.</title>
        <authorList>
            <person name="Pyne M.E."/>
            <person name="Utturkar S.M."/>
            <person name="Brown S.D."/>
            <person name="Moo-Young M."/>
            <person name="Chung D.A."/>
            <person name="Chou P.C."/>
        </authorList>
    </citation>
    <scope>NUCLEOTIDE SEQUENCE</scope>
    <source>
        <strain evidence="10">ATCC 6013</strain>
    </source>
</reference>
<evidence type="ECO:0000256" key="1">
    <source>
        <dbReference type="ARBA" id="ARBA00022475"/>
    </source>
</evidence>
<feature type="transmembrane region" description="Helical" evidence="8">
    <location>
        <begin position="140"/>
        <end position="159"/>
    </location>
</feature>
<dbReference type="EMBL" id="JPGY02000001">
    <property type="protein sequence ID" value="KRU11431.1"/>
    <property type="molecule type" value="Genomic_DNA"/>
</dbReference>
<keyword evidence="2" id="KW-0673">Quorum sensing</keyword>
<evidence type="ECO:0000256" key="4">
    <source>
        <dbReference type="ARBA" id="ARBA00022692"/>
    </source>
</evidence>
<dbReference type="PATRIC" id="fig|1262449.3.peg.3535"/>
<evidence type="ECO:0000256" key="7">
    <source>
        <dbReference type="ARBA" id="ARBA00023136"/>
    </source>
</evidence>
<evidence type="ECO:0000313" key="12">
    <source>
        <dbReference type="Proteomes" id="UP000030905"/>
    </source>
</evidence>
<proteinExistence type="predicted"/>
<feature type="transmembrane region" description="Helical" evidence="8">
    <location>
        <begin position="165"/>
        <end position="185"/>
    </location>
</feature>
<protein>
    <submittedName>
        <fullName evidence="9">Accessory gene regulator B</fullName>
    </submittedName>
    <submittedName>
        <fullName evidence="10">Accessory protein regulator B</fullName>
    </submittedName>
</protein>
<dbReference type="Proteomes" id="UP000028042">
    <property type="component" value="Unassembled WGS sequence"/>
</dbReference>
<keyword evidence="6 8" id="KW-1133">Transmembrane helix</keyword>
<feature type="transmembrane region" description="Helical" evidence="8">
    <location>
        <begin position="84"/>
        <end position="101"/>
    </location>
</feature>
<evidence type="ECO:0000256" key="3">
    <source>
        <dbReference type="ARBA" id="ARBA00022670"/>
    </source>
</evidence>
<feature type="transmembrane region" description="Helical" evidence="8">
    <location>
        <begin position="30"/>
        <end position="49"/>
    </location>
</feature>
<evidence type="ECO:0000256" key="5">
    <source>
        <dbReference type="ARBA" id="ARBA00022801"/>
    </source>
</evidence>
<evidence type="ECO:0000313" key="10">
    <source>
        <dbReference type="EMBL" id="KRU11431.1"/>
    </source>
</evidence>
<evidence type="ECO:0000313" key="11">
    <source>
        <dbReference type="Proteomes" id="UP000028042"/>
    </source>
</evidence>
<feature type="transmembrane region" description="Helical" evidence="8">
    <location>
        <begin position="107"/>
        <end position="128"/>
    </location>
</feature>
<keyword evidence="12" id="KW-1185">Reference proteome</keyword>
<dbReference type="Proteomes" id="UP000030905">
    <property type="component" value="Chromosome"/>
</dbReference>
<dbReference type="GeneID" id="93074638"/>
<keyword evidence="1" id="KW-1003">Cell membrane</keyword>
<dbReference type="Pfam" id="PF04647">
    <property type="entry name" value="AgrB"/>
    <property type="match status" value="1"/>
</dbReference>
<accession>A0A0H3J3R8</accession>
<dbReference type="GO" id="GO:0009372">
    <property type="term" value="P:quorum sensing"/>
    <property type="evidence" value="ECO:0007669"/>
    <property type="project" value="UniProtKB-KW"/>
</dbReference>
<sequence length="189" mass="21709">MINKCAFKITEYIKYNSDISNSDDLDKINYVLQVILGELFKIIILILVFSILGRLHYFLFSMIVLISTRIFIGGYHCKTTLRCLLSSAFFFIITSLIVSSFSNVNALVYYGISILSILIIILYAPFPNFKRPVKTEKRRYNLKLISVFSVLTWICILLFKVDNPSYLNCGFSTILLEVLQIFLLGGENK</sequence>
<reference evidence="9 12" key="1">
    <citation type="journal article" date="2015" name="Genome Announc.">
        <title>Complete Genome Sequence of the Nitrogen-Fixing and Solvent-Producing Clostridium pasteurianum DSM 525.</title>
        <authorList>
            <person name="Poehlein A."/>
            <person name="Grosse-Honebrink A."/>
            <person name="Zhang Y."/>
            <person name="Minton N.P."/>
            <person name="Daniel R."/>
        </authorList>
    </citation>
    <scope>NUCLEOTIDE SEQUENCE [LARGE SCALE GENOMIC DNA]</scope>
    <source>
        <strain evidence="9">DSM 525</strain>
        <strain evidence="12">DSM 525 / ATCC 6013</strain>
    </source>
</reference>
<dbReference type="GO" id="GO:0016020">
    <property type="term" value="C:membrane"/>
    <property type="evidence" value="ECO:0007669"/>
    <property type="project" value="InterPro"/>
</dbReference>
<dbReference type="GO" id="GO:0006508">
    <property type="term" value="P:proteolysis"/>
    <property type="evidence" value="ECO:0007669"/>
    <property type="project" value="UniProtKB-KW"/>
</dbReference>
<evidence type="ECO:0000256" key="8">
    <source>
        <dbReference type="SAM" id="Phobius"/>
    </source>
</evidence>
<gene>
    <name evidence="9" type="ORF">CLPA_c25020</name>
    <name evidence="10" type="ORF">CP6013_00678</name>
</gene>
<keyword evidence="5" id="KW-0378">Hydrolase</keyword>